<evidence type="ECO:0000256" key="1">
    <source>
        <dbReference type="SAM" id="MobiDB-lite"/>
    </source>
</evidence>
<keyword evidence="3" id="KW-1185">Reference proteome</keyword>
<gene>
    <name evidence="2" type="ORF">SKAU_G00415230</name>
</gene>
<dbReference type="PANTHER" id="PTHR31025:SF22">
    <property type="entry name" value="IP13529P"/>
    <property type="match status" value="1"/>
</dbReference>
<name>A0A9Q1E789_SYNKA</name>
<comment type="caution">
    <text evidence="2">The sequence shown here is derived from an EMBL/GenBank/DDBJ whole genome shotgun (WGS) entry which is preliminary data.</text>
</comment>
<reference evidence="2" key="1">
    <citation type="journal article" date="2023" name="Science">
        <title>Genome structures resolve the early diversification of teleost fishes.</title>
        <authorList>
            <person name="Parey E."/>
            <person name="Louis A."/>
            <person name="Montfort J."/>
            <person name="Bouchez O."/>
            <person name="Roques C."/>
            <person name="Iampietro C."/>
            <person name="Lluch J."/>
            <person name="Castinel A."/>
            <person name="Donnadieu C."/>
            <person name="Desvignes T."/>
            <person name="Floi Bucao C."/>
            <person name="Jouanno E."/>
            <person name="Wen M."/>
            <person name="Mejri S."/>
            <person name="Dirks R."/>
            <person name="Jansen H."/>
            <person name="Henkel C."/>
            <person name="Chen W.J."/>
            <person name="Zahm M."/>
            <person name="Cabau C."/>
            <person name="Klopp C."/>
            <person name="Thompson A.W."/>
            <person name="Robinson-Rechavi M."/>
            <person name="Braasch I."/>
            <person name="Lecointre G."/>
            <person name="Bobe J."/>
            <person name="Postlethwait J.H."/>
            <person name="Berthelot C."/>
            <person name="Roest Crollius H."/>
            <person name="Guiguen Y."/>
        </authorList>
    </citation>
    <scope>NUCLEOTIDE SEQUENCE</scope>
    <source>
        <strain evidence="2">WJC10195</strain>
    </source>
</reference>
<evidence type="ECO:0000313" key="2">
    <source>
        <dbReference type="EMBL" id="KAJ8333515.1"/>
    </source>
</evidence>
<accession>A0A9Q1E789</accession>
<sequence length="245" mass="27712">MDDGNLQLEINMALPELHEETTKTLTEHLRDIGVRKREDLLFVEPDDINPFLTPIQSRRLIQAFRKDDQVESHSSNHPKEAETNVPPTVLVSLHSASGQLTSTQQYASKASWISSFAVPWEKMPARLSHTITRGDLAHPEDRRIMIRTVVEAMRVHCPNPNRAACAEVARAIVSQYPATFADKTADGNSVMSATRWMVSMEGKVFFEPEQLHDFATTLAVFFGSHYVFNLEYEESASTTLEMIQR</sequence>
<protein>
    <submittedName>
        <fullName evidence="2">Uncharacterized protein</fullName>
    </submittedName>
</protein>
<dbReference type="OrthoDB" id="8196415at2759"/>
<organism evidence="2 3">
    <name type="scientific">Synaphobranchus kaupii</name>
    <name type="common">Kaup's arrowtooth eel</name>
    <dbReference type="NCBI Taxonomy" id="118154"/>
    <lineage>
        <taxon>Eukaryota</taxon>
        <taxon>Metazoa</taxon>
        <taxon>Chordata</taxon>
        <taxon>Craniata</taxon>
        <taxon>Vertebrata</taxon>
        <taxon>Euteleostomi</taxon>
        <taxon>Actinopterygii</taxon>
        <taxon>Neopterygii</taxon>
        <taxon>Teleostei</taxon>
        <taxon>Anguilliformes</taxon>
        <taxon>Synaphobranchidae</taxon>
        <taxon>Synaphobranchus</taxon>
    </lineage>
</organism>
<proteinExistence type="predicted"/>
<feature type="region of interest" description="Disordered" evidence="1">
    <location>
        <begin position="66"/>
        <end position="85"/>
    </location>
</feature>
<dbReference type="PANTHER" id="PTHR31025">
    <property type="entry name" value="SI:CH211-196P9.1-RELATED"/>
    <property type="match status" value="1"/>
</dbReference>
<dbReference type="Proteomes" id="UP001152622">
    <property type="component" value="Chromosome 23"/>
</dbReference>
<dbReference type="EMBL" id="JAINUF010000023">
    <property type="protein sequence ID" value="KAJ8333515.1"/>
    <property type="molecule type" value="Genomic_DNA"/>
</dbReference>
<evidence type="ECO:0000313" key="3">
    <source>
        <dbReference type="Proteomes" id="UP001152622"/>
    </source>
</evidence>
<dbReference type="AlphaFoldDB" id="A0A9Q1E789"/>